<feature type="compositionally biased region" description="Basic and acidic residues" evidence="1">
    <location>
        <begin position="226"/>
        <end position="236"/>
    </location>
</feature>
<feature type="region of interest" description="Disordered" evidence="1">
    <location>
        <begin position="214"/>
        <end position="236"/>
    </location>
</feature>
<evidence type="ECO:0000256" key="2">
    <source>
        <dbReference type="SAM" id="Phobius"/>
    </source>
</evidence>
<evidence type="ECO:0000313" key="4">
    <source>
        <dbReference type="Proteomes" id="UP000001631"/>
    </source>
</evidence>
<organism evidence="3 4">
    <name type="scientific">Ajellomyces capsulatus (strain G186AR / H82 / ATCC MYA-2454 / RMSCC 2432)</name>
    <name type="common">Darling's disease fungus</name>
    <name type="synonym">Histoplasma capsulatum</name>
    <dbReference type="NCBI Taxonomy" id="447093"/>
    <lineage>
        <taxon>Eukaryota</taxon>
        <taxon>Fungi</taxon>
        <taxon>Dikarya</taxon>
        <taxon>Ascomycota</taxon>
        <taxon>Pezizomycotina</taxon>
        <taxon>Eurotiomycetes</taxon>
        <taxon>Eurotiomycetidae</taxon>
        <taxon>Onygenales</taxon>
        <taxon>Ajellomycetaceae</taxon>
        <taxon>Histoplasma</taxon>
    </lineage>
</organism>
<dbReference type="InParanoid" id="C0NPW6"/>
<dbReference type="EMBL" id="GG663368">
    <property type="protein sequence ID" value="EEH06976.1"/>
    <property type="molecule type" value="Genomic_DNA"/>
</dbReference>
<protein>
    <submittedName>
        <fullName evidence="3">Uncharacterized protein</fullName>
    </submittedName>
</protein>
<sequence length="236" mass="25659">MSRKKEEEEKKMRVDAAGGESAEAQGYAIAIGYRTATIRLGCRGARICPSSRFGSSDVSLAERPDQGSPRSRALIGFPGSLLPRQDYTLLYFCTCIGSTLGLALGGWMSQHNLCLPPDLGPGLDLNLGLAACATGRRVSHSTALIHDACQQPFQQPPSRPPSPGILHIHHIRTSHPPELTQPAGCRLAACTSHLGPAQQRPWLLTTLTYDLQEDEFPSPKSSQGSEEYRAFDTWHQ</sequence>
<keyword evidence="4" id="KW-1185">Reference proteome</keyword>
<evidence type="ECO:0000313" key="3">
    <source>
        <dbReference type="EMBL" id="EEH06976.1"/>
    </source>
</evidence>
<keyword evidence="2" id="KW-0812">Transmembrane</keyword>
<reference evidence="3" key="1">
    <citation type="submission" date="2009-02" db="EMBL/GenBank/DDBJ databases">
        <title>The Genome Sequence of Ajellomyces capsulatus strain G186AR.</title>
        <authorList>
            <consortium name="The Broad Institute Genome Sequencing Platform"/>
            <person name="Champion M."/>
            <person name="Cuomo C."/>
            <person name="Ma L.-J."/>
            <person name="Henn M.R."/>
            <person name="Sil A."/>
            <person name="Goldman B."/>
            <person name="Young S.K."/>
            <person name="Kodira C.D."/>
            <person name="Zeng Q."/>
            <person name="Koehrsen M."/>
            <person name="Alvarado L."/>
            <person name="Berlin A."/>
            <person name="Borenstein D."/>
            <person name="Chen Z."/>
            <person name="Engels R."/>
            <person name="Freedman E."/>
            <person name="Gellesch M."/>
            <person name="Goldberg J."/>
            <person name="Griggs A."/>
            <person name="Gujja S."/>
            <person name="Heiman D."/>
            <person name="Hepburn T."/>
            <person name="Howarth C."/>
            <person name="Jen D."/>
            <person name="Larson L."/>
            <person name="Lewis B."/>
            <person name="Mehta T."/>
            <person name="Park D."/>
            <person name="Pearson M."/>
            <person name="Roberts A."/>
            <person name="Saif S."/>
            <person name="Shea T."/>
            <person name="Shenoy N."/>
            <person name="Sisk P."/>
            <person name="Stolte C."/>
            <person name="Sykes S."/>
            <person name="Walk T."/>
            <person name="White J."/>
            <person name="Yandava C."/>
            <person name="Klein B."/>
            <person name="McEwen J.G."/>
            <person name="Puccia R."/>
            <person name="Goldman G.H."/>
            <person name="Felipe M.S."/>
            <person name="Nino-Vega G."/>
            <person name="San-Blas G."/>
            <person name="Taylor J."/>
            <person name="Mendoza L."/>
            <person name="Galagan J."/>
            <person name="Nusbaum C."/>
            <person name="Birren B."/>
        </authorList>
    </citation>
    <scope>NUCLEOTIDE SEQUENCE</scope>
    <source>
        <strain evidence="3">G186AR</strain>
    </source>
</reference>
<feature type="transmembrane region" description="Helical" evidence="2">
    <location>
        <begin position="89"/>
        <end position="108"/>
    </location>
</feature>
<dbReference type="HOGENOM" id="CLU_1175144_0_0_1"/>
<dbReference type="Proteomes" id="UP000001631">
    <property type="component" value="Unassembled WGS sequence"/>
</dbReference>
<dbReference type="AlphaFoldDB" id="C0NPW6"/>
<accession>C0NPW6</accession>
<proteinExistence type="predicted"/>
<keyword evidence="2" id="KW-1133">Transmembrane helix</keyword>
<name>C0NPW6_AJECG</name>
<dbReference type="GeneID" id="69038212"/>
<gene>
    <name evidence="3" type="ORF">HCBG_05196</name>
</gene>
<keyword evidence="2" id="KW-0472">Membrane</keyword>
<dbReference type="RefSeq" id="XP_045287457.1">
    <property type="nucleotide sequence ID" value="XM_045432245.1"/>
</dbReference>
<evidence type="ECO:0000256" key="1">
    <source>
        <dbReference type="SAM" id="MobiDB-lite"/>
    </source>
</evidence>